<dbReference type="Pfam" id="PF18895">
    <property type="entry name" value="T4SS_pilin"/>
    <property type="match status" value="1"/>
</dbReference>
<dbReference type="Proteomes" id="UP000177300">
    <property type="component" value="Unassembled WGS sequence"/>
</dbReference>
<dbReference type="InterPro" id="IPR043993">
    <property type="entry name" value="T4SS_pilin"/>
</dbReference>
<dbReference type="AlphaFoldDB" id="A0A1F5I926"/>
<accession>A0A1F5I926</accession>
<feature type="transmembrane region" description="Helical" evidence="1">
    <location>
        <begin position="94"/>
        <end position="114"/>
    </location>
</feature>
<proteinExistence type="predicted"/>
<name>A0A1F5I926_9BACT</name>
<comment type="caution">
    <text evidence="2">The sequence shown here is derived from an EMBL/GenBank/DDBJ whole genome shotgun (WGS) entry which is preliminary data.</text>
</comment>
<gene>
    <name evidence="2" type="ORF">A3G14_03265</name>
</gene>
<keyword evidence="1" id="KW-0812">Transmembrane</keyword>
<evidence type="ECO:0000313" key="3">
    <source>
        <dbReference type="Proteomes" id="UP000177300"/>
    </source>
</evidence>
<protein>
    <submittedName>
        <fullName evidence="2">Uncharacterized protein</fullName>
    </submittedName>
</protein>
<dbReference type="EMBL" id="MFBY01000046">
    <property type="protein sequence ID" value="OGE12884.1"/>
    <property type="molecule type" value="Genomic_DNA"/>
</dbReference>
<reference evidence="2 3" key="1">
    <citation type="journal article" date="2016" name="Nat. Commun.">
        <title>Thousands of microbial genomes shed light on interconnected biogeochemical processes in an aquifer system.</title>
        <authorList>
            <person name="Anantharaman K."/>
            <person name="Brown C.T."/>
            <person name="Hug L.A."/>
            <person name="Sharon I."/>
            <person name="Castelle C.J."/>
            <person name="Probst A.J."/>
            <person name="Thomas B.C."/>
            <person name="Singh A."/>
            <person name="Wilkins M.J."/>
            <person name="Karaoz U."/>
            <person name="Brodie E.L."/>
            <person name="Williams K.H."/>
            <person name="Hubbard S.S."/>
            <person name="Banfield J.F."/>
        </authorList>
    </citation>
    <scope>NUCLEOTIDE SEQUENCE [LARGE SCALE GENOMIC DNA]</scope>
</reference>
<keyword evidence="1" id="KW-0472">Membrane</keyword>
<evidence type="ECO:0000313" key="2">
    <source>
        <dbReference type="EMBL" id="OGE12884.1"/>
    </source>
</evidence>
<sequence length="139" mass="14420">MGGGELTHMLSVPKRIMGTALLEATALAVPAAAAAQTNLVPETIRPINDIVQVVRGAIQFILVVAFVLAFIFLIIGGIRWIVAGGDEKGVAGARGMITAALIGLVIVLVAYAIIRLVEIFFGVDIITGGVNIPTYNGTP</sequence>
<feature type="transmembrane region" description="Helical" evidence="1">
    <location>
        <begin position="58"/>
        <end position="82"/>
    </location>
</feature>
<keyword evidence="1" id="KW-1133">Transmembrane helix</keyword>
<organism evidence="2 3">
    <name type="scientific">Candidatus Curtissbacteria bacterium RIFCSPLOWO2_12_FULL_38_9</name>
    <dbReference type="NCBI Taxonomy" id="1797735"/>
    <lineage>
        <taxon>Bacteria</taxon>
        <taxon>Candidatus Curtissiibacteriota</taxon>
    </lineage>
</organism>
<evidence type="ECO:0000256" key="1">
    <source>
        <dbReference type="SAM" id="Phobius"/>
    </source>
</evidence>